<evidence type="ECO:0000313" key="1">
    <source>
        <dbReference type="EMBL" id="PIQ73354.1"/>
    </source>
</evidence>
<evidence type="ECO:0008006" key="3">
    <source>
        <dbReference type="Google" id="ProtNLM"/>
    </source>
</evidence>
<organism evidence="1 2">
    <name type="scientific">Candidatus Roizmanbacteria bacterium CG11_big_fil_rev_8_21_14_0_20_36_8</name>
    <dbReference type="NCBI Taxonomy" id="1974856"/>
    <lineage>
        <taxon>Bacteria</taxon>
        <taxon>Candidatus Roizmaniibacteriota</taxon>
    </lineage>
</organism>
<name>A0A2M6ITY0_9BACT</name>
<dbReference type="Gene3D" id="1.10.287.1080">
    <property type="entry name" value="MazG-like"/>
    <property type="match status" value="1"/>
</dbReference>
<dbReference type="EMBL" id="PCVM01000069">
    <property type="protein sequence ID" value="PIQ73354.1"/>
    <property type="molecule type" value="Genomic_DNA"/>
</dbReference>
<comment type="caution">
    <text evidence="1">The sequence shown here is derived from an EMBL/GenBank/DDBJ whole genome shotgun (WGS) entry which is preliminary data.</text>
</comment>
<gene>
    <name evidence="1" type="ORF">COV58_02980</name>
</gene>
<dbReference type="SUPFAM" id="SSF101386">
    <property type="entry name" value="all-alpha NTP pyrophosphatases"/>
    <property type="match status" value="1"/>
</dbReference>
<proteinExistence type="predicted"/>
<protein>
    <recommendedName>
        <fullName evidence="3">Nucleotide pyrophosphohydrolase</fullName>
    </recommendedName>
</protein>
<reference evidence="1 2" key="1">
    <citation type="submission" date="2017-09" db="EMBL/GenBank/DDBJ databases">
        <title>Depth-based differentiation of microbial function through sediment-hosted aquifers and enrichment of novel symbionts in the deep terrestrial subsurface.</title>
        <authorList>
            <person name="Probst A.J."/>
            <person name="Ladd B."/>
            <person name="Jarett J.K."/>
            <person name="Geller-Mcgrath D.E."/>
            <person name="Sieber C.M."/>
            <person name="Emerson J.B."/>
            <person name="Anantharaman K."/>
            <person name="Thomas B.C."/>
            <person name="Malmstrom R."/>
            <person name="Stieglmeier M."/>
            <person name="Klingl A."/>
            <person name="Woyke T."/>
            <person name="Ryan C.M."/>
            <person name="Banfield J.F."/>
        </authorList>
    </citation>
    <scope>NUCLEOTIDE SEQUENCE [LARGE SCALE GENOMIC DNA]</scope>
    <source>
        <strain evidence="1">CG11_big_fil_rev_8_21_14_0_20_36_8</strain>
    </source>
</reference>
<dbReference type="Proteomes" id="UP000231056">
    <property type="component" value="Unassembled WGS sequence"/>
</dbReference>
<sequence>MKQKLQDLTISELKKYFWERVTASDWEDKYYPNHIAKTIAIESADLLRIFQWTDSIESWQKIEVESEKLLAASKIIEILSYTIMLAELINVDIVEIIKKSQNSVS</sequence>
<accession>A0A2M6ITY0</accession>
<dbReference type="AlphaFoldDB" id="A0A2M6ITY0"/>
<evidence type="ECO:0000313" key="2">
    <source>
        <dbReference type="Proteomes" id="UP000231056"/>
    </source>
</evidence>